<dbReference type="OrthoDB" id="2233009at2"/>
<gene>
    <name evidence="1" type="ORF">FCL54_16795</name>
</gene>
<organism evidence="1 2">
    <name type="scientific">Exobacillus caeni</name>
    <dbReference type="NCBI Taxonomy" id="2574798"/>
    <lineage>
        <taxon>Bacteria</taxon>
        <taxon>Bacillati</taxon>
        <taxon>Bacillota</taxon>
        <taxon>Bacilli</taxon>
        <taxon>Bacillales</taxon>
        <taxon>Guptibacillaceae</taxon>
        <taxon>Exobacillus</taxon>
    </lineage>
</organism>
<dbReference type="RefSeq" id="WP_138127907.1">
    <property type="nucleotide sequence ID" value="NZ_SWLG01000013.1"/>
</dbReference>
<dbReference type="Gene3D" id="3.40.630.30">
    <property type="match status" value="1"/>
</dbReference>
<evidence type="ECO:0000313" key="1">
    <source>
        <dbReference type="EMBL" id="TLS36049.1"/>
    </source>
</evidence>
<dbReference type="AlphaFoldDB" id="A0A5R9F027"/>
<protein>
    <submittedName>
        <fullName evidence="1">GNAT family N-acetyltransferase</fullName>
    </submittedName>
</protein>
<keyword evidence="1" id="KW-0808">Transferase</keyword>
<comment type="caution">
    <text evidence="1">The sequence shown here is derived from an EMBL/GenBank/DDBJ whole genome shotgun (WGS) entry which is preliminary data.</text>
</comment>
<dbReference type="Proteomes" id="UP000308230">
    <property type="component" value="Unassembled WGS sequence"/>
</dbReference>
<name>A0A5R9F027_9BACL</name>
<dbReference type="GO" id="GO:0016740">
    <property type="term" value="F:transferase activity"/>
    <property type="evidence" value="ECO:0007669"/>
    <property type="project" value="UniProtKB-KW"/>
</dbReference>
<evidence type="ECO:0000313" key="2">
    <source>
        <dbReference type="Proteomes" id="UP000308230"/>
    </source>
</evidence>
<dbReference type="EMBL" id="SWLG01000013">
    <property type="protein sequence ID" value="TLS36049.1"/>
    <property type="molecule type" value="Genomic_DNA"/>
</dbReference>
<proteinExistence type="predicted"/>
<dbReference type="InterPro" id="IPR016181">
    <property type="entry name" value="Acyl_CoA_acyltransferase"/>
</dbReference>
<reference evidence="1 2" key="1">
    <citation type="submission" date="2019-04" db="EMBL/GenBank/DDBJ databases">
        <title>Bacillus caeni sp. nov., a bacterium isolated from mangrove sediment.</title>
        <authorList>
            <person name="Huang H."/>
            <person name="Mo K."/>
            <person name="Hu Y."/>
        </authorList>
    </citation>
    <scope>NUCLEOTIDE SEQUENCE [LARGE SCALE GENOMIC DNA]</scope>
    <source>
        <strain evidence="1 2">HB172195</strain>
    </source>
</reference>
<sequence>MLLLQNPDQQEKTIDGEELQFQIFRMQENMKQIAKKWEVIGIDQTKDDSLVIVYAFDDGKQCKIMLNECDSAFQGNWDFSIQATYKKDNRIHIGDIKGPSNRGYGSICMNYLKERAKDNNIPTITGDIAERDWGHVDRLIHFYEKHNFDVMLDKEDKSGEIVWSNHF</sequence>
<keyword evidence="2" id="KW-1185">Reference proteome</keyword>
<dbReference type="SUPFAM" id="SSF55729">
    <property type="entry name" value="Acyl-CoA N-acyltransferases (Nat)"/>
    <property type="match status" value="1"/>
</dbReference>
<accession>A0A5R9F027</accession>